<feature type="transmembrane region" description="Helical" evidence="1">
    <location>
        <begin position="12"/>
        <end position="31"/>
    </location>
</feature>
<dbReference type="SUPFAM" id="SSF82714">
    <property type="entry name" value="Multidrug efflux transporter AcrB TolC docking domain, DN and DC subdomains"/>
    <property type="match status" value="2"/>
</dbReference>
<accession>A0A2V2Z6L7</accession>
<feature type="transmembrane region" description="Helical" evidence="1">
    <location>
        <begin position="358"/>
        <end position="377"/>
    </location>
</feature>
<feature type="transmembrane region" description="Helical" evidence="1">
    <location>
        <begin position="900"/>
        <end position="920"/>
    </location>
</feature>
<dbReference type="PANTHER" id="PTHR32063">
    <property type="match status" value="1"/>
</dbReference>
<dbReference type="SUPFAM" id="SSF82866">
    <property type="entry name" value="Multidrug efflux transporter AcrB transmembrane domain"/>
    <property type="match status" value="2"/>
</dbReference>
<evidence type="ECO:0000313" key="3">
    <source>
        <dbReference type="Proteomes" id="UP000246635"/>
    </source>
</evidence>
<gene>
    <name evidence="2" type="ORF">DFQ01_103393</name>
</gene>
<dbReference type="GO" id="GO:0005886">
    <property type="term" value="C:plasma membrane"/>
    <property type="evidence" value="ECO:0007669"/>
    <property type="project" value="TreeGrafter"/>
</dbReference>
<keyword evidence="3" id="KW-1185">Reference proteome</keyword>
<comment type="caution">
    <text evidence="2">The sequence shown here is derived from an EMBL/GenBank/DDBJ whole genome shotgun (WGS) entry which is preliminary data.</text>
</comment>
<dbReference type="Gene3D" id="1.20.1640.10">
    <property type="entry name" value="Multidrug efflux transporter AcrB transmembrane domain"/>
    <property type="match status" value="2"/>
</dbReference>
<dbReference type="Proteomes" id="UP000246635">
    <property type="component" value="Unassembled WGS sequence"/>
</dbReference>
<feature type="transmembrane region" description="Helical" evidence="1">
    <location>
        <begin position="550"/>
        <end position="575"/>
    </location>
</feature>
<dbReference type="Gene3D" id="3.30.70.1440">
    <property type="entry name" value="Multidrug efflux transporter AcrB pore domain"/>
    <property type="match status" value="1"/>
</dbReference>
<dbReference type="InterPro" id="IPR001036">
    <property type="entry name" value="Acrflvin-R"/>
</dbReference>
<dbReference type="RefSeq" id="WP_110043161.1">
    <property type="nucleotide sequence ID" value="NZ_CP054612.1"/>
</dbReference>
<reference evidence="2 3" key="1">
    <citation type="submission" date="2018-05" db="EMBL/GenBank/DDBJ databases">
        <title>Genomic Encyclopedia of Type Strains, Phase III (KMG-III): the genomes of soil and plant-associated and newly described type strains.</title>
        <authorList>
            <person name="Whitman W."/>
        </authorList>
    </citation>
    <scope>NUCLEOTIDE SEQUENCE [LARGE SCALE GENOMIC DNA]</scope>
    <source>
        <strain evidence="2 3">CECT 5696</strain>
    </source>
</reference>
<feature type="transmembrane region" description="Helical" evidence="1">
    <location>
        <begin position="410"/>
        <end position="431"/>
    </location>
</feature>
<dbReference type="EMBL" id="QGTQ01000003">
    <property type="protein sequence ID" value="PWW06490.1"/>
    <property type="molecule type" value="Genomic_DNA"/>
</dbReference>
<proteinExistence type="predicted"/>
<dbReference type="OrthoDB" id="9757876at2"/>
<name>A0A2V2Z6L7_9BACL</name>
<evidence type="ECO:0000313" key="2">
    <source>
        <dbReference type="EMBL" id="PWW06490.1"/>
    </source>
</evidence>
<sequence length="1041" mass="111246">MKSIIRFSLNNKFALWIMTIIVLFAGMYSSMQMKMETLPDITIPIVSVTTVYPGAAPESVMNDVTKPIEQQVRNLEGVENVTSTSMENASSIVIQYGFDKNMDKAKSEVAEALSGLTLPEGVNAPDISRISLNAFPVMSLSVANKDLSLEQLTKIVETEVVPAIQGTEGVASVQISGQHVKSAELTFKADKLSQYGLTEDTVKGIIKGSSLSVPLGLFTFGSEENTVVVDGNVWTEDDLNNLQIPVTPTGAGGTAQGTAGAGAAGQSAPQTGAAIQLPTVKLSEVADLTIIGKASSISRTNGQDAIGISVVKAADANTVDVVNGVKDEVKSLSEDNKGLEILTVYDQGEPIEKSVNTMLSKAFIGAAFAIVIILVFLRDIRSTIIAVVSIPLSIFIALLILNQLDITLNIMTLGAMTVAIGRVIDDSIVVIENMYRRMSLATEKLTGKELMLESTREMFIPILASTIVTIAVFLPMGFVSGAVGQIFMPFALTIVFSLLASLLVAITVVPMLAHLMFRNGLNNVKHHEDKPGRLAGAYRRSLRWTLDHKLVTSLLAIVLLVGSLCLTPLIGFSFLPSEGEKTMMITYNPAPGETLEQVTDLGSKAEKELLNRENVEMMQYTIGSGNPLSPGASKQGLIYLNYNEDTPKFDDEKTAVIDMLTALGGKGEWKQQDFTGGGIGGSGMSLTVYGPDMETLQNVVGQIADNWKKNDKLTNVDTSLAKTYKQYKLVADQAKLSQYGLTAGQVAMALSPARTQEQLTTITKDDEKLNVTVHVDEKTYNSISDLENEQLMSPLGFTVALKDVVKVEEGQSPNTITRKDDKVYAEVTADAKTADISKVSSDVQKEIDAMDLPAGVTTEMGGATQDMNEAFSQLILAMVAAIAIVYLVLVITFGGARTPFAILFSLPFTVIGALVGLLIAGETISVTALIGMLMLIGIVVTNAIVLVDRVIHKEAEGLSVREALLEAAGTRLRPILMTAIATIGALLPLALGFESGGLISKGLGITVIGGLTSSTLLTLIFVPMVYELLNRKRKFKGRAAE</sequence>
<feature type="transmembrane region" description="Helical" evidence="1">
    <location>
        <begin position="384"/>
        <end position="404"/>
    </location>
</feature>
<dbReference type="PANTHER" id="PTHR32063:SF0">
    <property type="entry name" value="SWARMING MOTILITY PROTEIN SWRC"/>
    <property type="match status" value="1"/>
</dbReference>
<feature type="transmembrane region" description="Helical" evidence="1">
    <location>
        <begin position="874"/>
        <end position="893"/>
    </location>
</feature>
<keyword evidence="1" id="KW-0812">Transmembrane</keyword>
<dbReference type="GO" id="GO:0042910">
    <property type="term" value="F:xenobiotic transmembrane transporter activity"/>
    <property type="evidence" value="ECO:0007669"/>
    <property type="project" value="TreeGrafter"/>
</dbReference>
<keyword evidence="1" id="KW-1133">Transmembrane helix</keyword>
<dbReference type="Gene3D" id="3.30.2090.10">
    <property type="entry name" value="Multidrug efflux transporter AcrB TolC docking domain, DN and DC subdomains"/>
    <property type="match status" value="2"/>
</dbReference>
<dbReference type="Pfam" id="PF00873">
    <property type="entry name" value="ACR_tran"/>
    <property type="match status" value="2"/>
</dbReference>
<organism evidence="2 3">
    <name type="scientific">Paenibacillus cellulosilyticus</name>
    <dbReference type="NCBI Taxonomy" id="375489"/>
    <lineage>
        <taxon>Bacteria</taxon>
        <taxon>Bacillati</taxon>
        <taxon>Bacillota</taxon>
        <taxon>Bacilli</taxon>
        <taxon>Bacillales</taxon>
        <taxon>Paenibacillaceae</taxon>
        <taxon>Paenibacillus</taxon>
    </lineage>
</organism>
<dbReference type="Gene3D" id="3.30.70.1430">
    <property type="entry name" value="Multidrug efflux transporter AcrB pore domain"/>
    <property type="match status" value="2"/>
</dbReference>
<dbReference type="Gene3D" id="3.30.70.1320">
    <property type="entry name" value="Multidrug efflux transporter AcrB pore domain like"/>
    <property type="match status" value="1"/>
</dbReference>
<dbReference type="SUPFAM" id="SSF82693">
    <property type="entry name" value="Multidrug efflux transporter AcrB pore domain, PN1, PN2, PC1 and PC2 subdomains"/>
    <property type="match status" value="2"/>
</dbReference>
<feature type="transmembrane region" description="Helical" evidence="1">
    <location>
        <begin position="458"/>
        <end position="478"/>
    </location>
</feature>
<feature type="transmembrane region" description="Helical" evidence="1">
    <location>
        <begin position="490"/>
        <end position="517"/>
    </location>
</feature>
<feature type="transmembrane region" description="Helical" evidence="1">
    <location>
        <begin position="972"/>
        <end position="991"/>
    </location>
</feature>
<dbReference type="PRINTS" id="PR00702">
    <property type="entry name" value="ACRIFLAVINRP"/>
</dbReference>
<dbReference type="AlphaFoldDB" id="A0A2V2Z6L7"/>
<feature type="transmembrane region" description="Helical" evidence="1">
    <location>
        <begin position="1003"/>
        <end position="1026"/>
    </location>
</feature>
<feature type="transmembrane region" description="Helical" evidence="1">
    <location>
        <begin position="926"/>
        <end position="951"/>
    </location>
</feature>
<evidence type="ECO:0000256" key="1">
    <source>
        <dbReference type="SAM" id="Phobius"/>
    </source>
</evidence>
<protein>
    <submittedName>
        <fullName evidence="2">HAE1 family hydrophobic/amphiphilic exporter-1</fullName>
    </submittedName>
</protein>
<dbReference type="InterPro" id="IPR027463">
    <property type="entry name" value="AcrB_DN_DC_subdom"/>
</dbReference>
<keyword evidence="1" id="KW-0472">Membrane</keyword>